<evidence type="ECO:0000313" key="2">
    <source>
        <dbReference type="EMBL" id="ROT85225.1"/>
    </source>
</evidence>
<reference evidence="2 3" key="2">
    <citation type="submission" date="2019-01" db="EMBL/GenBank/DDBJ databases">
        <title>The decoding of complex shrimp genome reveals the adaptation for benthos swimmer, frequently molting mechanism and breeding impact on genome.</title>
        <authorList>
            <person name="Sun Y."/>
            <person name="Gao Y."/>
            <person name="Yu Y."/>
        </authorList>
    </citation>
    <scope>NUCLEOTIDE SEQUENCE [LARGE SCALE GENOMIC DNA]</scope>
    <source>
        <tissue evidence="2">Muscle</tissue>
    </source>
</reference>
<dbReference type="EMBL" id="QCYY01000369">
    <property type="protein sequence ID" value="ROT85225.1"/>
    <property type="molecule type" value="Genomic_DNA"/>
</dbReference>
<feature type="region of interest" description="Disordered" evidence="1">
    <location>
        <begin position="24"/>
        <end position="60"/>
    </location>
</feature>
<evidence type="ECO:0000256" key="1">
    <source>
        <dbReference type="SAM" id="MobiDB-lite"/>
    </source>
</evidence>
<dbReference type="AlphaFoldDB" id="A0A423U949"/>
<proteinExistence type="predicted"/>
<sequence>MNSLGFNPEVSEFNTLPHAGLLPPLAPSLTPPSHTYPSPLSRPPPSSPLPSSSSPSLPPSHLPSALPPLYSPSHPLPISTLPQLLLLPLTSFIGPLLFPSLPILLVLPPSLLLPRSPSFPPLTLLLVSSSQTLDSLSASLFPSPLLPSFILLPQNHPSPHCPVVSFSLFSLLSISLITPTSPGPDLHPILSHSHSWSSVSSTLHFHLPFPSASSFTPHLPLPALASHVPPHSFTFSARLPSTPPQTPLFTPYSHHSPLPAVGPRLPPLLTPLPCPPLSPPHPLPLFAPPITRPFPPQPLAPPPHQSSNYHHHPFPLSTLPYYTYSARSLSRRSPYLFHLFLFSPPSNLLSSLSSLPPALSLSLSFLSLLSPFIFVSLLLLPITSPTPSAHPLSINSGLPSHLLLSLLPISLSNHLSLPLAPTSSHSLPLSAVSSSLTYFHYHYPLPHHLSYPTSFHPSPRGSSSHSSHSLTLSPLTDPIPSSPSPLSLPLTHRPSTPLLYTVYSSSYLFSHLLLSPLPLFPAILDTSSFFSLPLSFWVSQYHHAPLSPF</sequence>
<keyword evidence="3" id="KW-1185">Reference proteome</keyword>
<protein>
    <submittedName>
        <fullName evidence="2">Uncharacterized protein</fullName>
    </submittedName>
</protein>
<gene>
    <name evidence="2" type="ORF">C7M84_019734</name>
</gene>
<accession>A0A423U949</accession>
<name>A0A423U949_PENVA</name>
<comment type="caution">
    <text evidence="2">The sequence shown here is derived from an EMBL/GenBank/DDBJ whole genome shotgun (WGS) entry which is preliminary data.</text>
</comment>
<reference evidence="2 3" key="1">
    <citation type="submission" date="2018-04" db="EMBL/GenBank/DDBJ databases">
        <authorList>
            <person name="Zhang X."/>
            <person name="Yuan J."/>
            <person name="Li F."/>
            <person name="Xiang J."/>
        </authorList>
    </citation>
    <scope>NUCLEOTIDE SEQUENCE [LARGE SCALE GENOMIC DNA]</scope>
    <source>
        <tissue evidence="2">Muscle</tissue>
    </source>
</reference>
<evidence type="ECO:0000313" key="3">
    <source>
        <dbReference type="Proteomes" id="UP000283509"/>
    </source>
</evidence>
<dbReference type="Proteomes" id="UP000283509">
    <property type="component" value="Unassembled WGS sequence"/>
</dbReference>
<organism evidence="2 3">
    <name type="scientific">Penaeus vannamei</name>
    <name type="common">Whiteleg shrimp</name>
    <name type="synonym">Litopenaeus vannamei</name>
    <dbReference type="NCBI Taxonomy" id="6689"/>
    <lineage>
        <taxon>Eukaryota</taxon>
        <taxon>Metazoa</taxon>
        <taxon>Ecdysozoa</taxon>
        <taxon>Arthropoda</taxon>
        <taxon>Crustacea</taxon>
        <taxon>Multicrustacea</taxon>
        <taxon>Malacostraca</taxon>
        <taxon>Eumalacostraca</taxon>
        <taxon>Eucarida</taxon>
        <taxon>Decapoda</taxon>
        <taxon>Dendrobranchiata</taxon>
        <taxon>Penaeoidea</taxon>
        <taxon>Penaeidae</taxon>
        <taxon>Penaeus</taxon>
    </lineage>
</organism>